<dbReference type="InterPro" id="IPR036866">
    <property type="entry name" value="RibonucZ/Hydroxyglut_hydro"/>
</dbReference>
<dbReference type="AlphaFoldDB" id="A0A9N9LFB3"/>
<dbReference type="SUPFAM" id="SSF56281">
    <property type="entry name" value="Metallo-hydrolase/oxidoreductase"/>
    <property type="match status" value="1"/>
</dbReference>
<evidence type="ECO:0008006" key="4">
    <source>
        <dbReference type="Google" id="ProtNLM"/>
    </source>
</evidence>
<sequence length="372" mass="42015">MSSSTSSTPGHHQDIYGNPTPRTSTISTPRPYNDYTIERFENPDFNIYNNSDTPPAGYTASPTFQLLICVACGTQYDTTDPSHLSNCRICDDPRQYVPPNGQHFTTLSTLLNTSPPYRNKWTPFPSDDRFWNLWTEPKFAIGQRSILIKTPLGNILWDCITFLDKQTIAWINSQGGLAAIIISHPHYYTTHLEWAEVFDCPVYLSWEDVSWLNRLDRLGKARCFIEGKSEEIEIRGQKSGVVALKLGGHFPGSLVCLAFQRLLVADTLLTTPAGVGDWSQSKSGGRPEGMNSYSFMWSIPNFIPLSPEEIEGMWERMKYFTFVSTHGAFVGQDINDGHGGSEKGVKQRVLESMQIQVRRMGWKEHGFLKETI</sequence>
<gene>
    <name evidence="2" type="ORF">HYALB_00006178</name>
</gene>
<proteinExistence type="predicted"/>
<keyword evidence="3" id="KW-1185">Reference proteome</keyword>
<protein>
    <recommendedName>
        <fullName evidence="4">Metallo-beta-lactamase domain-containing protein</fullName>
    </recommendedName>
</protein>
<dbReference type="PANTHER" id="PTHR36839:SF1">
    <property type="entry name" value="METALLO-BETA-LACTAMASE FAMILY PROTEIN (AFU_ORTHOLOGUE AFUA_5G12770)"/>
    <property type="match status" value="1"/>
</dbReference>
<organism evidence="2 3">
    <name type="scientific">Hymenoscyphus albidus</name>
    <dbReference type="NCBI Taxonomy" id="595503"/>
    <lineage>
        <taxon>Eukaryota</taxon>
        <taxon>Fungi</taxon>
        <taxon>Dikarya</taxon>
        <taxon>Ascomycota</taxon>
        <taxon>Pezizomycotina</taxon>
        <taxon>Leotiomycetes</taxon>
        <taxon>Helotiales</taxon>
        <taxon>Helotiaceae</taxon>
        <taxon>Hymenoscyphus</taxon>
    </lineage>
</organism>
<dbReference type="PANTHER" id="PTHR36839">
    <property type="entry name" value="METALLO-BETA-LACTAMASE FAMILY PROTEIN (AFU_ORTHOLOGUE AFUA_5G12770)"/>
    <property type="match status" value="1"/>
</dbReference>
<evidence type="ECO:0000313" key="3">
    <source>
        <dbReference type="Proteomes" id="UP000701801"/>
    </source>
</evidence>
<dbReference type="Gene3D" id="3.60.15.10">
    <property type="entry name" value="Ribonuclease Z/Hydroxyacylglutathione hydrolase-like"/>
    <property type="match status" value="1"/>
</dbReference>
<feature type="compositionally biased region" description="Low complexity" evidence="1">
    <location>
        <begin position="19"/>
        <end position="31"/>
    </location>
</feature>
<evidence type="ECO:0000256" key="1">
    <source>
        <dbReference type="SAM" id="MobiDB-lite"/>
    </source>
</evidence>
<dbReference type="OrthoDB" id="17458at2759"/>
<comment type="caution">
    <text evidence="2">The sequence shown here is derived from an EMBL/GenBank/DDBJ whole genome shotgun (WGS) entry which is preliminary data.</text>
</comment>
<accession>A0A9N9LFB3</accession>
<name>A0A9N9LFB3_9HELO</name>
<reference evidence="2" key="1">
    <citation type="submission" date="2021-07" db="EMBL/GenBank/DDBJ databases">
        <authorList>
            <person name="Durling M."/>
        </authorList>
    </citation>
    <scope>NUCLEOTIDE SEQUENCE</scope>
</reference>
<feature type="compositionally biased region" description="Polar residues" evidence="1">
    <location>
        <begin position="1"/>
        <end position="10"/>
    </location>
</feature>
<dbReference type="EMBL" id="CAJVRM010000100">
    <property type="protein sequence ID" value="CAG8974330.1"/>
    <property type="molecule type" value="Genomic_DNA"/>
</dbReference>
<feature type="region of interest" description="Disordered" evidence="1">
    <location>
        <begin position="1"/>
        <end position="31"/>
    </location>
</feature>
<dbReference type="Proteomes" id="UP000701801">
    <property type="component" value="Unassembled WGS sequence"/>
</dbReference>
<evidence type="ECO:0000313" key="2">
    <source>
        <dbReference type="EMBL" id="CAG8974330.1"/>
    </source>
</evidence>